<dbReference type="Gene3D" id="3.40.50.720">
    <property type="entry name" value="NAD(P)-binding Rossmann-like Domain"/>
    <property type="match status" value="1"/>
</dbReference>
<evidence type="ECO:0000256" key="2">
    <source>
        <dbReference type="ARBA" id="ARBA00023445"/>
    </source>
</evidence>
<keyword evidence="5" id="KW-1185">Reference proteome</keyword>
<dbReference type="PANTHER" id="PTHR10366:SF564">
    <property type="entry name" value="STEROL-4-ALPHA-CARBOXYLATE 3-DEHYDROGENASE, DECARBOXYLATING"/>
    <property type="match status" value="1"/>
</dbReference>
<dbReference type="InterPro" id="IPR036291">
    <property type="entry name" value="NAD(P)-bd_dom_sf"/>
</dbReference>
<dbReference type="OrthoDB" id="2735536at2759"/>
<dbReference type="Proteomes" id="UP000013776">
    <property type="component" value="Unassembled WGS sequence"/>
</dbReference>
<dbReference type="AlphaFoldDB" id="R4X7H1"/>
<dbReference type="CDD" id="cd05227">
    <property type="entry name" value="AR_SDR_e"/>
    <property type="match status" value="1"/>
</dbReference>
<evidence type="ECO:0000256" key="1">
    <source>
        <dbReference type="ARBA" id="ARBA00023002"/>
    </source>
</evidence>
<dbReference type="InterPro" id="IPR050425">
    <property type="entry name" value="NAD(P)_dehydrat-like"/>
</dbReference>
<evidence type="ECO:0000313" key="4">
    <source>
        <dbReference type="EMBL" id="CCG81033.1"/>
    </source>
</evidence>
<gene>
    <name evidence="4" type="ORF">TAPDE_000714</name>
</gene>
<keyword evidence="1" id="KW-0560">Oxidoreductase</keyword>
<dbReference type="STRING" id="1097556.R4X7H1"/>
<dbReference type="PANTHER" id="PTHR10366">
    <property type="entry name" value="NAD DEPENDENT EPIMERASE/DEHYDRATASE"/>
    <property type="match status" value="1"/>
</dbReference>
<reference evidence="4 5" key="1">
    <citation type="journal article" date="2013" name="MBio">
        <title>Genome sequencing of the plant pathogen Taphrina deformans, the causal agent of peach leaf curl.</title>
        <authorList>
            <person name="Cisse O.H."/>
            <person name="Almeida J.M.G.C.F."/>
            <person name="Fonseca A."/>
            <person name="Kumar A.A."/>
            <person name="Salojaervi J."/>
            <person name="Overmyer K."/>
            <person name="Hauser P.M."/>
            <person name="Pagni M."/>
        </authorList>
    </citation>
    <scope>NUCLEOTIDE SEQUENCE [LARGE SCALE GENOMIC DNA]</scope>
    <source>
        <strain evidence="5">PYCC 5710 / ATCC 11124 / CBS 356.35 / IMI 108563 / JCM 9778 / NBRC 8474</strain>
    </source>
</reference>
<dbReference type="EMBL" id="CAHR02000023">
    <property type="protein sequence ID" value="CCG81033.1"/>
    <property type="molecule type" value="Genomic_DNA"/>
</dbReference>
<proteinExistence type="inferred from homology"/>
<comment type="caution">
    <text evidence="4">The sequence shown here is derived from an EMBL/GenBank/DDBJ whole genome shotgun (WGS) entry which is preliminary data.</text>
</comment>
<dbReference type="VEuPathDB" id="FungiDB:TAPDE_000714"/>
<protein>
    <submittedName>
        <fullName evidence="4">Ketoreductase</fullName>
    </submittedName>
</protein>
<dbReference type="FunFam" id="3.40.50.720:FF:000085">
    <property type="entry name" value="Dihydroflavonol reductase"/>
    <property type="match status" value="1"/>
</dbReference>
<organism evidence="4 5">
    <name type="scientific">Taphrina deformans (strain PYCC 5710 / ATCC 11124 / CBS 356.35 / IMI 108563 / JCM 9778 / NBRC 8474)</name>
    <name type="common">Peach leaf curl fungus</name>
    <name type="synonym">Lalaria deformans</name>
    <dbReference type="NCBI Taxonomy" id="1097556"/>
    <lineage>
        <taxon>Eukaryota</taxon>
        <taxon>Fungi</taxon>
        <taxon>Dikarya</taxon>
        <taxon>Ascomycota</taxon>
        <taxon>Taphrinomycotina</taxon>
        <taxon>Taphrinomycetes</taxon>
        <taxon>Taphrinales</taxon>
        <taxon>Taphrinaceae</taxon>
        <taxon>Taphrina</taxon>
    </lineage>
</organism>
<feature type="domain" description="NAD-dependent epimerase/dehydratase" evidence="3">
    <location>
        <begin position="12"/>
        <end position="270"/>
    </location>
</feature>
<dbReference type="SUPFAM" id="SSF51735">
    <property type="entry name" value="NAD(P)-binding Rossmann-fold domains"/>
    <property type="match status" value="1"/>
</dbReference>
<dbReference type="eggNOG" id="KOG1502">
    <property type="taxonomic scope" value="Eukaryota"/>
</dbReference>
<dbReference type="InterPro" id="IPR001509">
    <property type="entry name" value="Epimerase_deHydtase"/>
</dbReference>
<evidence type="ECO:0000259" key="3">
    <source>
        <dbReference type="Pfam" id="PF01370"/>
    </source>
</evidence>
<sequence length="345" mass="38260">MAPQAVSKGSLILVTGTTGYIAAHVTQQLLEGGYKVRGTARDPESDKSQFLKDLFKQHGSNFEIVKAGDLEEDNVFDEAVKDVEGIIHIASPFHFNATDPYKDLINPAVKGTQSLLDSAHRNGQNVKHIVVTSSVAAIYGPAKTENYVYTEEDWNDKAVEEIEQDKGKKDFNKATAYRASKNAAERYAWKFQTEQNPRFGLSTINPSFVFGPVIHKVKDVESINTSVALLFKYFHDPAEIGLAGPTQQFVDVRNVAQAHIAAIERPEASGKRFILSQGPFTWQQVVDVLSKQYPERKAAQGGDGAGKYKVQYGTDNTQSRTVLGIDYIDLQKTVVDTIESLQQFW</sequence>
<evidence type="ECO:0000313" key="5">
    <source>
        <dbReference type="Proteomes" id="UP000013776"/>
    </source>
</evidence>
<accession>R4X7H1</accession>
<dbReference type="GO" id="GO:0016616">
    <property type="term" value="F:oxidoreductase activity, acting on the CH-OH group of donors, NAD or NADP as acceptor"/>
    <property type="evidence" value="ECO:0007669"/>
    <property type="project" value="TreeGrafter"/>
</dbReference>
<name>R4X7H1_TAPDE</name>
<dbReference type="Pfam" id="PF01370">
    <property type="entry name" value="Epimerase"/>
    <property type="match status" value="1"/>
</dbReference>
<comment type="similarity">
    <text evidence="2">Belongs to the NAD(P)-dependent epimerase/dehydratase family. Dihydroflavonol-4-reductase subfamily.</text>
</comment>